<reference evidence="1 2" key="1">
    <citation type="submission" date="2006-12" db="EMBL/GenBank/DDBJ databases">
        <title>Genomic analysis of Burkholderia ambifaria phage BcepF1, a member of the Bcep781- like phage supergroup.</title>
        <authorList>
            <person name="Summer E.J."/>
            <person name="Robinson S."/>
            <person name="Haines C."/>
            <person name="Adams B."/>
            <person name="Daggett M."/>
            <person name="Landua J."/>
            <person name="Swanson S."/>
            <person name="Vorndam W."/>
            <person name="Morrison W."/>
            <person name="Nail K."/>
            <person name="Gonzalez C."/>
            <person name="Young R."/>
        </authorList>
    </citation>
    <scope>NUCLEOTIDE SEQUENCE [LARGE SCALE GENOMIC DNA]</scope>
</reference>
<keyword evidence="2" id="KW-1185">Reference proteome</keyword>
<dbReference type="Proteomes" id="UP000001793">
    <property type="component" value="Segment"/>
</dbReference>
<sequence>MRIQLINLGMIRNEIVAFEEVDNRGRRLGARIRVDFFDTKEV</sequence>
<dbReference type="EMBL" id="EF153632">
    <property type="protein sequence ID" value="ABL96812.1"/>
    <property type="molecule type" value="Genomic_DNA"/>
</dbReference>
<dbReference type="KEGG" id="vg:4818350"/>
<evidence type="ECO:0000313" key="1">
    <source>
        <dbReference type="EMBL" id="ABL96812.1"/>
    </source>
</evidence>
<protein>
    <submittedName>
        <fullName evidence="1">Uncharacterized protein</fullName>
    </submittedName>
</protein>
<dbReference type="GeneID" id="4818350"/>
<accession>A1YZY5</accession>
<evidence type="ECO:0000313" key="2">
    <source>
        <dbReference type="Proteomes" id="UP000001793"/>
    </source>
</evidence>
<organism evidence="1 2">
    <name type="scientific">Burkholderia phage BcepF1</name>
    <dbReference type="NCBI Taxonomy" id="2886897"/>
    <lineage>
        <taxon>Viruses</taxon>
        <taxon>Duplodnaviria</taxon>
        <taxon>Heunggongvirae</taxon>
        <taxon>Uroviricota</taxon>
        <taxon>Caudoviricetes</taxon>
        <taxon>Lindbergviridae</taxon>
        <taxon>Bcepfunavirus</taxon>
        <taxon>Bcepfunavirus bcepF1</taxon>
    </lineage>
</organism>
<proteinExistence type="predicted"/>
<name>A1YZY5_9CAUD</name>
<dbReference type="RefSeq" id="YP_001039765.1">
    <property type="nucleotide sequence ID" value="NC_009015.1"/>
</dbReference>
<gene>
    <name evidence="1" type="ORF">BcepF1.081</name>
</gene>